<protein>
    <recommendedName>
        <fullName evidence="1">Mutator-like transposase domain-containing protein</fullName>
    </recommendedName>
</protein>
<dbReference type="Pfam" id="PF20700">
    <property type="entry name" value="Mutator"/>
    <property type="match status" value="1"/>
</dbReference>
<dbReference type="InterPro" id="IPR049012">
    <property type="entry name" value="Mutator_transp_dom"/>
</dbReference>
<evidence type="ECO:0000313" key="2">
    <source>
        <dbReference type="EMBL" id="GFY06587.1"/>
    </source>
</evidence>
<evidence type="ECO:0000259" key="1">
    <source>
        <dbReference type="Pfam" id="PF20700"/>
    </source>
</evidence>
<organism evidence="2 3">
    <name type="scientific">Trichonephila clavipes</name>
    <name type="common">Golden silk orbweaver</name>
    <name type="synonym">Nephila clavipes</name>
    <dbReference type="NCBI Taxonomy" id="2585209"/>
    <lineage>
        <taxon>Eukaryota</taxon>
        <taxon>Metazoa</taxon>
        <taxon>Ecdysozoa</taxon>
        <taxon>Arthropoda</taxon>
        <taxon>Chelicerata</taxon>
        <taxon>Arachnida</taxon>
        <taxon>Araneae</taxon>
        <taxon>Araneomorphae</taxon>
        <taxon>Entelegynae</taxon>
        <taxon>Araneoidea</taxon>
        <taxon>Nephilidae</taxon>
        <taxon>Trichonephila</taxon>
    </lineage>
</organism>
<reference evidence="2" key="1">
    <citation type="submission" date="2020-08" db="EMBL/GenBank/DDBJ databases">
        <title>Multicomponent nature underlies the extraordinary mechanical properties of spider dragline silk.</title>
        <authorList>
            <person name="Kono N."/>
            <person name="Nakamura H."/>
            <person name="Mori M."/>
            <person name="Yoshida Y."/>
            <person name="Ohtoshi R."/>
            <person name="Malay A.D."/>
            <person name="Moran D.A.P."/>
            <person name="Tomita M."/>
            <person name="Numata K."/>
            <person name="Arakawa K."/>
        </authorList>
    </citation>
    <scope>NUCLEOTIDE SEQUENCE</scope>
</reference>
<comment type="caution">
    <text evidence="2">The sequence shown here is derived from an EMBL/GenBank/DDBJ whole genome shotgun (WGS) entry which is preliminary data.</text>
</comment>
<keyword evidence="3" id="KW-1185">Reference proteome</keyword>
<accession>A0A8X6S327</accession>
<proteinExistence type="predicted"/>
<gene>
    <name evidence="2" type="primary">AVEN_86158_1</name>
    <name evidence="2" type="ORF">TNCV_3524431</name>
</gene>
<sequence>MHNINLFFVFGLRTIEKGHYAVRKLCSAINVIFPSKTAFRCLEKKLEHVSNKLARKSMNETASEVHKKNNFNEVIQCGVSVDGTWQRRGHLSLNGCVSVISTDTGKLLVIEVFSKMCRLCSKKTKDSISHECEKHVGSSGAMEPVGVYRIFEKSAQMRKLQYVQFYGDGDSKVLMRLKMFMVKTALKNLNALAIFKRVLAQGFES</sequence>
<dbReference type="AlphaFoldDB" id="A0A8X6S327"/>
<dbReference type="EMBL" id="BMAU01021261">
    <property type="protein sequence ID" value="GFY06587.1"/>
    <property type="molecule type" value="Genomic_DNA"/>
</dbReference>
<dbReference type="Proteomes" id="UP000887159">
    <property type="component" value="Unassembled WGS sequence"/>
</dbReference>
<evidence type="ECO:0000313" key="3">
    <source>
        <dbReference type="Proteomes" id="UP000887159"/>
    </source>
</evidence>
<feature type="domain" description="Mutator-like transposase" evidence="1">
    <location>
        <begin position="3"/>
        <end position="182"/>
    </location>
</feature>
<name>A0A8X6S327_TRICX</name>